<dbReference type="RefSeq" id="WP_093856673.1">
    <property type="nucleotide sequence ID" value="NZ_BJVZ01000029.1"/>
</dbReference>
<dbReference type="EMBL" id="FNIG01000004">
    <property type="protein sequence ID" value="SDN41194.1"/>
    <property type="molecule type" value="Genomic_DNA"/>
</dbReference>
<reference evidence="1 2" key="1">
    <citation type="submission" date="2016-10" db="EMBL/GenBank/DDBJ databases">
        <authorList>
            <person name="de Groot N.N."/>
        </authorList>
    </citation>
    <scope>NUCLEOTIDE SEQUENCE [LARGE SCALE GENOMIC DNA]</scope>
    <source>
        <strain evidence="1 2">CGMCC 1.3442</strain>
    </source>
</reference>
<dbReference type="AlphaFoldDB" id="A0A1H0B6D6"/>
<gene>
    <name evidence="1" type="ORF">SAMN05216498_2238</name>
</gene>
<dbReference type="NCBIfam" id="NF033232">
    <property type="entry name" value="small_YtzI"/>
    <property type="match status" value="1"/>
</dbReference>
<sequence length="50" mass="5558">MLKVLILSIVIIIAVLALSVFAISKGYAYEHKIDPLPDDSKLDDKEEKNS</sequence>
<keyword evidence="1" id="KW-0675">Receptor</keyword>
<evidence type="ECO:0000313" key="1">
    <source>
        <dbReference type="EMBL" id="SDN41194.1"/>
    </source>
</evidence>
<name>A0A1H0B6D6_9BACI</name>
<proteinExistence type="predicted"/>
<organism evidence="1 2">
    <name type="scientific">Tenuibacillus multivorans</name>
    <dbReference type="NCBI Taxonomy" id="237069"/>
    <lineage>
        <taxon>Bacteria</taxon>
        <taxon>Bacillati</taxon>
        <taxon>Bacillota</taxon>
        <taxon>Bacilli</taxon>
        <taxon>Bacillales</taxon>
        <taxon>Bacillaceae</taxon>
        <taxon>Tenuibacillus</taxon>
    </lineage>
</organism>
<protein>
    <submittedName>
        <fullName evidence="1">Tumour necrosis factor receptor superfamily member 19</fullName>
    </submittedName>
</protein>
<dbReference type="STRING" id="237069.SAMN05216498_2238"/>
<dbReference type="InterPro" id="IPR047753">
    <property type="entry name" value="YtzI-like"/>
</dbReference>
<dbReference type="Proteomes" id="UP000199334">
    <property type="component" value="Unassembled WGS sequence"/>
</dbReference>
<evidence type="ECO:0000313" key="2">
    <source>
        <dbReference type="Proteomes" id="UP000199334"/>
    </source>
</evidence>
<keyword evidence="2" id="KW-1185">Reference proteome</keyword>
<accession>A0A1H0B6D6</accession>